<evidence type="ECO:0000256" key="1">
    <source>
        <dbReference type="SAM" id="MobiDB-lite"/>
    </source>
</evidence>
<reference evidence="3" key="2">
    <citation type="journal article" date="2023" name="Proc. Natl. Acad. Sci. U.S.A.">
        <title>A global phylogenomic analysis of the shiitake genus Lentinula.</title>
        <authorList>
            <person name="Sierra-Patev S."/>
            <person name="Min B."/>
            <person name="Naranjo-Ortiz M."/>
            <person name="Looney B."/>
            <person name="Konkel Z."/>
            <person name="Slot J.C."/>
            <person name="Sakamoto Y."/>
            <person name="Steenwyk J.L."/>
            <person name="Rokas A."/>
            <person name="Carro J."/>
            <person name="Camarero S."/>
            <person name="Ferreira P."/>
            <person name="Molpeceres G."/>
            <person name="Ruiz-Duenas F.J."/>
            <person name="Serrano A."/>
            <person name="Henrissat B."/>
            <person name="Drula E."/>
            <person name="Hughes K.W."/>
            <person name="Mata J.L."/>
            <person name="Ishikawa N.K."/>
            <person name="Vargas-Isla R."/>
            <person name="Ushijima S."/>
            <person name="Smith C.A."/>
            <person name="Donoghue J."/>
            <person name="Ahrendt S."/>
            <person name="Andreopoulos W."/>
            <person name="He G."/>
            <person name="LaButti K."/>
            <person name="Lipzen A."/>
            <person name="Ng V."/>
            <person name="Riley R."/>
            <person name="Sandor L."/>
            <person name="Barry K."/>
            <person name="Martinez A.T."/>
            <person name="Xiao Y."/>
            <person name="Gibbons J.G."/>
            <person name="Terashima K."/>
            <person name="Grigoriev I.V."/>
            <person name="Hibbett D."/>
        </authorList>
    </citation>
    <scope>NUCLEOTIDE SEQUENCE</scope>
    <source>
        <strain evidence="3">Sp2 HRB7682 ss15</strain>
    </source>
</reference>
<feature type="region of interest" description="Disordered" evidence="1">
    <location>
        <begin position="43"/>
        <end position="92"/>
    </location>
</feature>
<protein>
    <submittedName>
        <fullName evidence="3">Uncharacterized protein</fullName>
    </submittedName>
</protein>
<dbReference type="AlphaFoldDB" id="A0A9W9DYS8"/>
<comment type="caution">
    <text evidence="3">The sequence shown here is derived from an EMBL/GenBank/DDBJ whole genome shotgun (WGS) entry which is preliminary data.</text>
</comment>
<accession>A0A9W9DYS8</accession>
<gene>
    <name evidence="3" type="ORF">C8J55DRAFT_486104</name>
</gene>
<sequence length="237" mass="26444">MPSFRSLLLHLLALCIISSTVPNVVASPIALQGGLLEARGVGSSPQAVNAAPGPSTQPTQKNDSDNSSYAGSSSDNESSHDSEDDTVEPDPEFKNVPIRLWRTKNADFHQWVDSELATFKGEHWWLCVGKQCYRGDPKPQREDLLVVDMKFVSDNQDLQNLQNSFLIGRITFVDLKHKKGVLRSIRKGNLHYKKTNLDFVQSEIGQLKISNNDPNAVFMIEKFESLVAKMRAMKNFG</sequence>
<feature type="compositionally biased region" description="Low complexity" evidence="1">
    <location>
        <begin position="65"/>
        <end position="76"/>
    </location>
</feature>
<proteinExistence type="predicted"/>
<reference evidence="3" key="1">
    <citation type="submission" date="2022-08" db="EMBL/GenBank/DDBJ databases">
        <authorList>
            <consortium name="DOE Joint Genome Institute"/>
            <person name="Min B."/>
            <person name="Riley R."/>
            <person name="Sierra-Patev S."/>
            <person name="Naranjo-Ortiz M."/>
            <person name="Looney B."/>
            <person name="Konkel Z."/>
            <person name="Slot J.C."/>
            <person name="Sakamoto Y."/>
            <person name="Steenwyk J.L."/>
            <person name="Rokas A."/>
            <person name="Carro J."/>
            <person name="Camarero S."/>
            <person name="Ferreira P."/>
            <person name="Molpeceres G."/>
            <person name="Ruiz-Duenas F.J."/>
            <person name="Serrano A."/>
            <person name="Henrissat B."/>
            <person name="Drula E."/>
            <person name="Hughes K.W."/>
            <person name="Mata J.L."/>
            <person name="Ishikawa N.K."/>
            <person name="Vargas-Isla R."/>
            <person name="Ushijima S."/>
            <person name="Smith C.A."/>
            <person name="Ahrendt S."/>
            <person name="Andreopoulos W."/>
            <person name="He G."/>
            <person name="Labutti K."/>
            <person name="Lipzen A."/>
            <person name="Ng V."/>
            <person name="Sandor L."/>
            <person name="Barry K."/>
            <person name="Martinez A.T."/>
            <person name="Xiao Y."/>
            <person name="Gibbons J.G."/>
            <person name="Terashima K."/>
            <person name="Hibbett D.S."/>
            <person name="Grigoriev I.V."/>
        </authorList>
    </citation>
    <scope>NUCLEOTIDE SEQUENCE</scope>
    <source>
        <strain evidence="3">Sp2 HRB7682 ss15</strain>
    </source>
</reference>
<dbReference type="Proteomes" id="UP001150238">
    <property type="component" value="Unassembled WGS sequence"/>
</dbReference>
<evidence type="ECO:0000313" key="3">
    <source>
        <dbReference type="EMBL" id="KAJ4492202.1"/>
    </source>
</evidence>
<name>A0A9W9DYS8_9AGAR</name>
<feature type="chain" id="PRO_5040992782" evidence="2">
    <location>
        <begin position="27"/>
        <end position="237"/>
    </location>
</feature>
<evidence type="ECO:0000313" key="4">
    <source>
        <dbReference type="Proteomes" id="UP001150238"/>
    </source>
</evidence>
<feature type="signal peptide" evidence="2">
    <location>
        <begin position="1"/>
        <end position="26"/>
    </location>
</feature>
<organism evidence="3 4">
    <name type="scientific">Lentinula lateritia</name>
    <dbReference type="NCBI Taxonomy" id="40482"/>
    <lineage>
        <taxon>Eukaryota</taxon>
        <taxon>Fungi</taxon>
        <taxon>Dikarya</taxon>
        <taxon>Basidiomycota</taxon>
        <taxon>Agaricomycotina</taxon>
        <taxon>Agaricomycetes</taxon>
        <taxon>Agaricomycetidae</taxon>
        <taxon>Agaricales</taxon>
        <taxon>Marasmiineae</taxon>
        <taxon>Omphalotaceae</taxon>
        <taxon>Lentinula</taxon>
    </lineage>
</organism>
<keyword evidence="2" id="KW-0732">Signal</keyword>
<dbReference type="EMBL" id="JANVFS010000005">
    <property type="protein sequence ID" value="KAJ4492202.1"/>
    <property type="molecule type" value="Genomic_DNA"/>
</dbReference>
<evidence type="ECO:0000256" key="2">
    <source>
        <dbReference type="SAM" id="SignalP"/>
    </source>
</evidence>